<organism evidence="3 4">
    <name type="scientific">Dichotomopilus funicola</name>
    <dbReference type="NCBI Taxonomy" id="1934379"/>
    <lineage>
        <taxon>Eukaryota</taxon>
        <taxon>Fungi</taxon>
        <taxon>Dikarya</taxon>
        <taxon>Ascomycota</taxon>
        <taxon>Pezizomycotina</taxon>
        <taxon>Sordariomycetes</taxon>
        <taxon>Sordariomycetidae</taxon>
        <taxon>Sordariales</taxon>
        <taxon>Chaetomiaceae</taxon>
        <taxon>Dichotomopilus</taxon>
    </lineage>
</organism>
<evidence type="ECO:0000259" key="2">
    <source>
        <dbReference type="Pfam" id="PF22998"/>
    </source>
</evidence>
<protein>
    <recommendedName>
        <fullName evidence="2">LYC1 C-terminal domain-containing protein</fullName>
    </recommendedName>
</protein>
<gene>
    <name evidence="3" type="ORF">C8A04DRAFT_27790</name>
</gene>
<reference evidence="3" key="1">
    <citation type="journal article" date="2023" name="Mol. Phylogenet. Evol.">
        <title>Genome-scale phylogeny and comparative genomics of the fungal order Sordariales.</title>
        <authorList>
            <person name="Hensen N."/>
            <person name="Bonometti L."/>
            <person name="Westerberg I."/>
            <person name="Brannstrom I.O."/>
            <person name="Guillou S."/>
            <person name="Cros-Aarteil S."/>
            <person name="Calhoun S."/>
            <person name="Haridas S."/>
            <person name="Kuo A."/>
            <person name="Mondo S."/>
            <person name="Pangilinan J."/>
            <person name="Riley R."/>
            <person name="LaButti K."/>
            <person name="Andreopoulos B."/>
            <person name="Lipzen A."/>
            <person name="Chen C."/>
            <person name="Yan M."/>
            <person name="Daum C."/>
            <person name="Ng V."/>
            <person name="Clum A."/>
            <person name="Steindorff A."/>
            <person name="Ohm R.A."/>
            <person name="Martin F."/>
            <person name="Silar P."/>
            <person name="Natvig D.O."/>
            <person name="Lalanne C."/>
            <person name="Gautier V."/>
            <person name="Ament-Velasquez S.L."/>
            <person name="Kruys A."/>
            <person name="Hutchinson M.I."/>
            <person name="Powell A.J."/>
            <person name="Barry K."/>
            <person name="Miller A.N."/>
            <person name="Grigoriev I.V."/>
            <person name="Debuchy R."/>
            <person name="Gladieux P."/>
            <person name="Hiltunen Thoren M."/>
            <person name="Johannesson H."/>
        </authorList>
    </citation>
    <scope>NUCLEOTIDE SEQUENCE</scope>
    <source>
        <strain evidence="3">CBS 141.50</strain>
    </source>
</reference>
<evidence type="ECO:0000313" key="3">
    <source>
        <dbReference type="EMBL" id="KAK4144603.1"/>
    </source>
</evidence>
<proteinExistence type="predicted"/>
<dbReference type="InterPro" id="IPR016181">
    <property type="entry name" value="Acyl_CoA_acyltransferase"/>
</dbReference>
<dbReference type="GeneID" id="87817024"/>
<evidence type="ECO:0000313" key="4">
    <source>
        <dbReference type="Proteomes" id="UP001302676"/>
    </source>
</evidence>
<evidence type="ECO:0000256" key="1">
    <source>
        <dbReference type="SAM" id="MobiDB-lite"/>
    </source>
</evidence>
<feature type="region of interest" description="Disordered" evidence="1">
    <location>
        <begin position="1"/>
        <end position="35"/>
    </location>
</feature>
<comment type="caution">
    <text evidence="3">The sequence shown here is derived from an EMBL/GenBank/DDBJ whole genome shotgun (WGS) entry which is preliminary data.</text>
</comment>
<dbReference type="InterPro" id="IPR053013">
    <property type="entry name" value="LAT"/>
</dbReference>
<accession>A0AAN6V497</accession>
<feature type="domain" description="LYC1 C-terminal" evidence="2">
    <location>
        <begin position="194"/>
        <end position="402"/>
    </location>
</feature>
<keyword evidence="4" id="KW-1185">Reference proteome</keyword>
<dbReference type="InterPro" id="IPR055100">
    <property type="entry name" value="GNAT_LYC1-like"/>
</dbReference>
<dbReference type="PANTHER" id="PTHR34815:SF4">
    <property type="entry name" value="N-ACETYLTRANSFERASE DOMAIN-CONTAINING PROTEIN"/>
    <property type="match status" value="1"/>
</dbReference>
<dbReference type="Gene3D" id="3.40.630.30">
    <property type="match status" value="1"/>
</dbReference>
<dbReference type="EMBL" id="MU853576">
    <property type="protein sequence ID" value="KAK4144603.1"/>
    <property type="molecule type" value="Genomic_DNA"/>
</dbReference>
<dbReference type="PANTHER" id="PTHR34815">
    <property type="entry name" value="LYSINE ACETYLTRANSFERASE"/>
    <property type="match status" value="1"/>
</dbReference>
<reference evidence="3" key="2">
    <citation type="submission" date="2023-05" db="EMBL/GenBank/DDBJ databases">
        <authorList>
            <consortium name="Lawrence Berkeley National Laboratory"/>
            <person name="Steindorff A."/>
            <person name="Hensen N."/>
            <person name="Bonometti L."/>
            <person name="Westerberg I."/>
            <person name="Brannstrom I.O."/>
            <person name="Guillou S."/>
            <person name="Cros-Aarteil S."/>
            <person name="Calhoun S."/>
            <person name="Haridas S."/>
            <person name="Kuo A."/>
            <person name="Mondo S."/>
            <person name="Pangilinan J."/>
            <person name="Riley R."/>
            <person name="Labutti K."/>
            <person name="Andreopoulos B."/>
            <person name="Lipzen A."/>
            <person name="Chen C."/>
            <person name="Yanf M."/>
            <person name="Daum C."/>
            <person name="Ng V."/>
            <person name="Clum A."/>
            <person name="Ohm R."/>
            <person name="Martin F."/>
            <person name="Silar P."/>
            <person name="Natvig D."/>
            <person name="Lalanne C."/>
            <person name="Gautier V."/>
            <person name="Ament-Velasquez S.L."/>
            <person name="Kruys A."/>
            <person name="Hutchinson M.I."/>
            <person name="Powell A.J."/>
            <person name="Barry K."/>
            <person name="Miller A.N."/>
            <person name="Grigoriev I.V."/>
            <person name="Debuchy R."/>
            <person name="Gladieux P."/>
            <person name="Thoren M.H."/>
            <person name="Johannesson H."/>
        </authorList>
    </citation>
    <scope>NUCLEOTIDE SEQUENCE</scope>
    <source>
        <strain evidence="3">CBS 141.50</strain>
    </source>
</reference>
<dbReference type="Proteomes" id="UP001302676">
    <property type="component" value="Unassembled WGS sequence"/>
</dbReference>
<dbReference type="SUPFAM" id="SSF55729">
    <property type="entry name" value="Acyl-CoA N-acyltransferases (Nat)"/>
    <property type="match status" value="1"/>
</dbReference>
<dbReference type="AlphaFoldDB" id="A0AAN6V497"/>
<dbReference type="Pfam" id="PF22998">
    <property type="entry name" value="GNAT_LYC1-like"/>
    <property type="match status" value="1"/>
</dbReference>
<sequence length="402" mass="44198">MGSNGNLSPLPPASSPSLILAQPTQGERDRTARHTYPNWGGALTEDGYLQRETYLTTVPLARDGGITHWILTVDGGVPDERPILSSCESLRKRAVYARPSGNGEGERVVVEGVAHGIASVFTEPAFRGKGYASRMMKEVGEKLEGWQARAAGAAEEKKGVEAVEKGSSLFSVLYSDIGKTFYAKNGWAPFESTHVSIKPVKGAAPTEGQGVKVLGYHELAELCAADEKQLRADLARPGGSRTKVAILPELDAMLWHLMREDYMTKAIFGKTPTIRGAVTGEAGKRVWAIWMRGYYGGLKKPEGNVLHVLRVVVEGPEQPEETLADGLRAILQIAQHEAAEWRTEDIQIWNPNPKLRSVIDKTGIQYQLVNRDTDSIASLRWYGEKEQTSELDWVANEKFAWC</sequence>
<name>A0AAN6V497_9PEZI</name>
<dbReference type="RefSeq" id="XP_062637974.1">
    <property type="nucleotide sequence ID" value="XM_062780411.1"/>
</dbReference>